<sequence length="145" mass="15912">MIYDLSRAERQHRAIANEKPGPVLQPKRCACGKAAPAKVLVQHKKCHGCLLADRVATLHEGDLDILRHMLGATPHHPKARWGFRNEYLVNRRDAAALARLVEAGFARAGQPLLQLQYFHATDVGCRVAGLDAKRARVALSLGGKP</sequence>
<dbReference type="Proteomes" id="UP000439986">
    <property type="component" value="Unassembled WGS sequence"/>
</dbReference>
<protein>
    <submittedName>
        <fullName evidence="1">Uncharacterized protein</fullName>
    </submittedName>
</protein>
<gene>
    <name evidence="1" type="ORF">GJ698_02295</name>
</gene>
<accession>A0A844D5Y8</accession>
<reference evidence="1 2" key="1">
    <citation type="submission" date="2019-11" db="EMBL/GenBank/DDBJ databases">
        <title>Novel species isolated from a subtropical stream in China.</title>
        <authorList>
            <person name="Lu H."/>
        </authorList>
    </citation>
    <scope>NUCLEOTIDE SEQUENCE [LARGE SCALE GENOMIC DNA]</scope>
    <source>
        <strain evidence="1 2">FT26W</strain>
    </source>
</reference>
<dbReference type="RefSeq" id="WP_154355955.1">
    <property type="nucleotide sequence ID" value="NZ_WKJL01000001.1"/>
</dbReference>
<evidence type="ECO:0000313" key="1">
    <source>
        <dbReference type="EMBL" id="MRW82920.1"/>
    </source>
</evidence>
<evidence type="ECO:0000313" key="2">
    <source>
        <dbReference type="Proteomes" id="UP000439986"/>
    </source>
</evidence>
<dbReference type="EMBL" id="WKJL01000001">
    <property type="protein sequence ID" value="MRW82920.1"/>
    <property type="molecule type" value="Genomic_DNA"/>
</dbReference>
<dbReference type="AlphaFoldDB" id="A0A844D5Y8"/>
<keyword evidence="2" id="KW-1185">Reference proteome</keyword>
<name>A0A844D5Y8_9BURK</name>
<comment type="caution">
    <text evidence="1">The sequence shown here is derived from an EMBL/GenBank/DDBJ whole genome shotgun (WGS) entry which is preliminary data.</text>
</comment>
<organism evidence="1 2">
    <name type="scientific">Duganella aquatilis</name>
    <dbReference type="NCBI Taxonomy" id="2666082"/>
    <lineage>
        <taxon>Bacteria</taxon>
        <taxon>Pseudomonadati</taxon>
        <taxon>Pseudomonadota</taxon>
        <taxon>Betaproteobacteria</taxon>
        <taxon>Burkholderiales</taxon>
        <taxon>Oxalobacteraceae</taxon>
        <taxon>Telluria group</taxon>
        <taxon>Duganella</taxon>
    </lineage>
</organism>
<proteinExistence type="predicted"/>